<evidence type="ECO:0000256" key="2">
    <source>
        <dbReference type="ARBA" id="ARBA00022737"/>
    </source>
</evidence>
<dbReference type="SMART" id="SM00116">
    <property type="entry name" value="CBS"/>
    <property type="match status" value="2"/>
</dbReference>
<feature type="domain" description="CBS" evidence="6">
    <location>
        <begin position="212"/>
        <end position="272"/>
    </location>
</feature>
<evidence type="ECO:0000256" key="1">
    <source>
        <dbReference type="ARBA" id="ARBA00008165"/>
    </source>
</evidence>
<dbReference type="InterPro" id="IPR004800">
    <property type="entry name" value="KdsD/KpsF-type"/>
</dbReference>
<dbReference type="Pfam" id="PF00571">
    <property type="entry name" value="CBS"/>
    <property type="match status" value="2"/>
</dbReference>
<evidence type="ECO:0000259" key="7">
    <source>
        <dbReference type="PROSITE" id="PS51464"/>
    </source>
</evidence>
<name>A0ABU1MQ99_9SPHN</name>
<dbReference type="PROSITE" id="PS51371">
    <property type="entry name" value="CBS"/>
    <property type="match status" value="2"/>
</dbReference>
<dbReference type="InterPro" id="IPR001347">
    <property type="entry name" value="SIS_dom"/>
</dbReference>
<keyword evidence="2" id="KW-0677">Repeat</keyword>
<comment type="caution">
    <text evidence="8">The sequence shown here is derived from an EMBL/GenBank/DDBJ whole genome shotgun (WGS) entry which is preliminary data.</text>
</comment>
<dbReference type="Proteomes" id="UP001184150">
    <property type="component" value="Unassembled WGS sequence"/>
</dbReference>
<dbReference type="PANTHER" id="PTHR42745">
    <property type="match status" value="1"/>
</dbReference>
<dbReference type="Gene3D" id="3.40.50.10490">
    <property type="entry name" value="Glucose-6-phosphate isomerase like protein, domain 1"/>
    <property type="match status" value="1"/>
</dbReference>
<evidence type="ECO:0000256" key="4">
    <source>
        <dbReference type="PIRNR" id="PIRNR004692"/>
    </source>
</evidence>
<keyword evidence="8" id="KW-0413">Isomerase</keyword>
<dbReference type="EC" id="5.3.1.13" evidence="8"/>
<evidence type="ECO:0000256" key="3">
    <source>
        <dbReference type="ARBA" id="ARBA00023122"/>
    </source>
</evidence>
<sequence length="328" mass="34696">MPNKLIDVRYAASALKTIDIELDALETLRDALRAPQLREAVEQAITALATTRGRVVVTGMGKSGHIARKIAATMRSTGTSAVYLHPGEASHGDLGMITPEDVVLAITWSGETSELNDIFHYCNQYGVTLIVATSFPDSTAGRAADICLSMPPVREACPNELAPTSSTTTQLVLGDALAVALIEARGFTPTDFRVFHPGGKLGAQLCVVGDIMGTGEAVPRVTSDESLSNATLEMSRKRYGCTAVVDGTGRLIGAFTDGDLRRCIAAYDLSDQIGLHMSPNPLRVAPDTLASDALRLLNENAVSVLFVVEGEILVGIVHMHDIVRAGAA</sequence>
<dbReference type="RefSeq" id="WP_309806113.1">
    <property type="nucleotide sequence ID" value="NZ_JAVDRD010000010.1"/>
</dbReference>
<comment type="similarity">
    <text evidence="1 4">Belongs to the SIS family. GutQ/KpsF subfamily.</text>
</comment>
<dbReference type="NCBIfam" id="TIGR00393">
    <property type="entry name" value="kpsF"/>
    <property type="match status" value="1"/>
</dbReference>
<feature type="domain" description="SIS" evidence="7">
    <location>
        <begin position="44"/>
        <end position="187"/>
    </location>
</feature>
<evidence type="ECO:0000259" key="6">
    <source>
        <dbReference type="PROSITE" id="PS51371"/>
    </source>
</evidence>
<evidence type="ECO:0000256" key="5">
    <source>
        <dbReference type="PROSITE-ProRule" id="PRU00703"/>
    </source>
</evidence>
<evidence type="ECO:0000313" key="9">
    <source>
        <dbReference type="Proteomes" id="UP001184150"/>
    </source>
</evidence>
<dbReference type="CDD" id="cd04604">
    <property type="entry name" value="CBS_pair_SIS_assoc"/>
    <property type="match status" value="1"/>
</dbReference>
<feature type="domain" description="CBS" evidence="6">
    <location>
        <begin position="277"/>
        <end position="328"/>
    </location>
</feature>
<dbReference type="GO" id="GO:0019146">
    <property type="term" value="F:arabinose-5-phosphate isomerase activity"/>
    <property type="evidence" value="ECO:0007669"/>
    <property type="project" value="UniProtKB-EC"/>
</dbReference>
<dbReference type="Pfam" id="PF01380">
    <property type="entry name" value="SIS"/>
    <property type="match status" value="1"/>
</dbReference>
<protein>
    <submittedName>
        <fullName evidence="8">Arabinose-5-phosphate isomerase</fullName>
        <ecNumber evidence="8">5.3.1.13</ecNumber>
    </submittedName>
</protein>
<dbReference type="CDD" id="cd05014">
    <property type="entry name" value="SIS_Kpsf"/>
    <property type="match status" value="1"/>
</dbReference>
<dbReference type="InterPro" id="IPR046348">
    <property type="entry name" value="SIS_dom_sf"/>
</dbReference>
<dbReference type="InterPro" id="IPR050986">
    <property type="entry name" value="GutQ/KpsF_isomerases"/>
</dbReference>
<dbReference type="Gene3D" id="3.10.580.10">
    <property type="entry name" value="CBS-domain"/>
    <property type="match status" value="1"/>
</dbReference>
<dbReference type="PIRSF" id="PIRSF004692">
    <property type="entry name" value="KdsD_KpsF"/>
    <property type="match status" value="1"/>
</dbReference>
<evidence type="ECO:0000313" key="8">
    <source>
        <dbReference type="EMBL" id="MDR6512513.1"/>
    </source>
</evidence>
<reference evidence="8 9" key="1">
    <citation type="submission" date="2023-07" db="EMBL/GenBank/DDBJ databases">
        <title>Sorghum-associated microbial communities from plants grown in Nebraska, USA.</title>
        <authorList>
            <person name="Schachtman D."/>
        </authorList>
    </citation>
    <scope>NUCLEOTIDE SEQUENCE [LARGE SCALE GENOMIC DNA]</scope>
    <source>
        <strain evidence="8 9">DS1027</strain>
    </source>
</reference>
<keyword evidence="3 5" id="KW-0129">CBS domain</keyword>
<proteinExistence type="inferred from homology"/>
<dbReference type="PROSITE" id="PS51464">
    <property type="entry name" value="SIS"/>
    <property type="match status" value="1"/>
</dbReference>
<dbReference type="InterPro" id="IPR046342">
    <property type="entry name" value="CBS_dom_sf"/>
</dbReference>
<dbReference type="PANTHER" id="PTHR42745:SF1">
    <property type="entry name" value="ARABINOSE 5-PHOSPHATE ISOMERASE KDSD"/>
    <property type="match status" value="1"/>
</dbReference>
<keyword evidence="9" id="KW-1185">Reference proteome</keyword>
<dbReference type="InterPro" id="IPR000644">
    <property type="entry name" value="CBS_dom"/>
</dbReference>
<dbReference type="SUPFAM" id="SSF53697">
    <property type="entry name" value="SIS domain"/>
    <property type="match status" value="1"/>
</dbReference>
<dbReference type="EMBL" id="JAVDRD010000010">
    <property type="protein sequence ID" value="MDR6512513.1"/>
    <property type="molecule type" value="Genomic_DNA"/>
</dbReference>
<dbReference type="InterPro" id="IPR035474">
    <property type="entry name" value="SIS_Kpsf"/>
</dbReference>
<gene>
    <name evidence="8" type="ORF">J2792_003398</name>
</gene>
<organism evidence="8 9">
    <name type="scientific">Novosphingobium capsulatum</name>
    <dbReference type="NCBI Taxonomy" id="13688"/>
    <lineage>
        <taxon>Bacteria</taxon>
        <taxon>Pseudomonadati</taxon>
        <taxon>Pseudomonadota</taxon>
        <taxon>Alphaproteobacteria</taxon>
        <taxon>Sphingomonadales</taxon>
        <taxon>Sphingomonadaceae</taxon>
        <taxon>Novosphingobium</taxon>
    </lineage>
</organism>
<accession>A0ABU1MQ99</accession>